<evidence type="ECO:0000313" key="2">
    <source>
        <dbReference type="Proteomes" id="UP000479710"/>
    </source>
</evidence>
<dbReference type="Proteomes" id="UP000479710">
    <property type="component" value="Unassembled WGS sequence"/>
</dbReference>
<sequence>MVPPWILFIRMQTLKTSSVPVQVHAGIEDISSLKASAVGLSLSQLHSQQRNTFSPRRSAMAKAKQTTQKVARAQLMRQQAQIELGRA</sequence>
<organism evidence="1 2">
    <name type="scientific">Oryza meyeriana var. granulata</name>
    <dbReference type="NCBI Taxonomy" id="110450"/>
    <lineage>
        <taxon>Eukaryota</taxon>
        <taxon>Viridiplantae</taxon>
        <taxon>Streptophyta</taxon>
        <taxon>Embryophyta</taxon>
        <taxon>Tracheophyta</taxon>
        <taxon>Spermatophyta</taxon>
        <taxon>Magnoliopsida</taxon>
        <taxon>Liliopsida</taxon>
        <taxon>Poales</taxon>
        <taxon>Poaceae</taxon>
        <taxon>BOP clade</taxon>
        <taxon>Oryzoideae</taxon>
        <taxon>Oryzeae</taxon>
        <taxon>Oryzinae</taxon>
        <taxon>Oryza</taxon>
        <taxon>Oryza meyeriana</taxon>
    </lineage>
</organism>
<name>A0A6G1E0L8_9ORYZ</name>
<evidence type="ECO:0000313" key="1">
    <source>
        <dbReference type="EMBL" id="KAF0917493.1"/>
    </source>
</evidence>
<dbReference type="AlphaFoldDB" id="A0A6G1E0L8"/>
<reference evidence="1 2" key="1">
    <citation type="submission" date="2019-11" db="EMBL/GenBank/DDBJ databases">
        <title>Whole genome sequence of Oryza granulata.</title>
        <authorList>
            <person name="Li W."/>
        </authorList>
    </citation>
    <scope>NUCLEOTIDE SEQUENCE [LARGE SCALE GENOMIC DNA]</scope>
    <source>
        <strain evidence="2">cv. Menghai</strain>
        <tissue evidence="1">Leaf</tissue>
    </source>
</reference>
<keyword evidence="2" id="KW-1185">Reference proteome</keyword>
<comment type="caution">
    <text evidence="1">The sequence shown here is derived from an EMBL/GenBank/DDBJ whole genome shotgun (WGS) entry which is preliminary data.</text>
</comment>
<protein>
    <submittedName>
        <fullName evidence="1">Uncharacterized protein</fullName>
    </submittedName>
</protein>
<gene>
    <name evidence="1" type="ORF">E2562_020605</name>
</gene>
<dbReference type="EMBL" id="SPHZ02000005">
    <property type="protein sequence ID" value="KAF0917493.1"/>
    <property type="molecule type" value="Genomic_DNA"/>
</dbReference>
<accession>A0A6G1E0L8</accession>
<proteinExistence type="predicted"/>